<feature type="compositionally biased region" description="Polar residues" evidence="1">
    <location>
        <begin position="624"/>
        <end position="641"/>
    </location>
</feature>
<evidence type="ECO:0000256" key="1">
    <source>
        <dbReference type="SAM" id="MobiDB-lite"/>
    </source>
</evidence>
<accession>A0ABR4HG92</accession>
<organism evidence="3 4">
    <name type="scientific">Aspergillus cavernicola</name>
    <dbReference type="NCBI Taxonomy" id="176166"/>
    <lineage>
        <taxon>Eukaryota</taxon>
        <taxon>Fungi</taxon>
        <taxon>Dikarya</taxon>
        <taxon>Ascomycota</taxon>
        <taxon>Pezizomycotina</taxon>
        <taxon>Eurotiomycetes</taxon>
        <taxon>Eurotiomycetidae</taxon>
        <taxon>Eurotiales</taxon>
        <taxon>Aspergillaceae</taxon>
        <taxon>Aspergillus</taxon>
        <taxon>Aspergillus subgen. Nidulantes</taxon>
    </lineage>
</organism>
<reference evidence="3 4" key="1">
    <citation type="submission" date="2024-07" db="EMBL/GenBank/DDBJ databases">
        <title>Section-level genome sequencing and comparative genomics of Aspergillus sections Usti and Cavernicolus.</title>
        <authorList>
            <consortium name="Lawrence Berkeley National Laboratory"/>
            <person name="Nybo J.L."/>
            <person name="Vesth T.C."/>
            <person name="Theobald S."/>
            <person name="Frisvad J.C."/>
            <person name="Larsen T.O."/>
            <person name="Kjaerboelling I."/>
            <person name="Rothschild-Mancinelli K."/>
            <person name="Lyhne E.K."/>
            <person name="Kogle M.E."/>
            <person name="Barry K."/>
            <person name="Clum A."/>
            <person name="Na H."/>
            <person name="Ledsgaard L."/>
            <person name="Lin J."/>
            <person name="Lipzen A."/>
            <person name="Kuo A."/>
            <person name="Riley R."/>
            <person name="Mondo S."/>
            <person name="LaButti K."/>
            <person name="Haridas S."/>
            <person name="Pangalinan J."/>
            <person name="Salamov A.A."/>
            <person name="Simmons B.A."/>
            <person name="Magnuson J.K."/>
            <person name="Chen J."/>
            <person name="Drula E."/>
            <person name="Henrissat B."/>
            <person name="Wiebenga A."/>
            <person name="Lubbers R.J."/>
            <person name="Gomes A.C."/>
            <person name="Makela M.R."/>
            <person name="Stajich J."/>
            <person name="Grigoriev I.V."/>
            <person name="Mortensen U.H."/>
            <person name="De vries R.P."/>
            <person name="Baker S.E."/>
            <person name="Andersen M.R."/>
        </authorList>
    </citation>
    <scope>NUCLEOTIDE SEQUENCE [LARGE SCALE GENOMIC DNA]</scope>
    <source>
        <strain evidence="3 4">CBS 600.67</strain>
    </source>
</reference>
<comment type="caution">
    <text evidence="3">The sequence shown here is derived from an EMBL/GenBank/DDBJ whole genome shotgun (WGS) entry which is preliminary data.</text>
</comment>
<dbReference type="PANTHER" id="PTHR35394">
    <property type="entry name" value="DUF3176 DOMAIN-CONTAINING PROTEIN"/>
    <property type="match status" value="1"/>
</dbReference>
<evidence type="ECO:0000313" key="4">
    <source>
        <dbReference type="Proteomes" id="UP001610335"/>
    </source>
</evidence>
<dbReference type="PANTHER" id="PTHR35394:SF5">
    <property type="entry name" value="DUF3176 DOMAIN-CONTAINING PROTEIN"/>
    <property type="match status" value="1"/>
</dbReference>
<feature type="transmembrane region" description="Helical" evidence="2">
    <location>
        <begin position="65"/>
        <end position="87"/>
    </location>
</feature>
<proteinExistence type="predicted"/>
<feature type="transmembrane region" description="Helical" evidence="2">
    <location>
        <begin position="107"/>
        <end position="132"/>
    </location>
</feature>
<protein>
    <submittedName>
        <fullName evidence="3">Uncharacterized protein</fullName>
    </submittedName>
</protein>
<dbReference type="EMBL" id="JBFXLS010000125">
    <property type="protein sequence ID" value="KAL2814508.1"/>
    <property type="molecule type" value="Genomic_DNA"/>
</dbReference>
<keyword evidence="2" id="KW-0472">Membrane</keyword>
<feature type="region of interest" description="Disordered" evidence="1">
    <location>
        <begin position="622"/>
        <end position="641"/>
    </location>
</feature>
<keyword evidence="2" id="KW-1133">Transmembrane helix</keyword>
<dbReference type="Proteomes" id="UP001610335">
    <property type="component" value="Unassembled WGS sequence"/>
</dbReference>
<feature type="transmembrane region" description="Helical" evidence="2">
    <location>
        <begin position="170"/>
        <end position="188"/>
    </location>
</feature>
<gene>
    <name evidence="3" type="ORF">BDW59DRAFT_176440</name>
</gene>
<sequence length="641" mass="69999">MDVELDSFRRSVGGETEFNQDQERNLLPAKTTQFTTSIRQSSPDGNGGAPISKRAPRLSWLNNHWVLEIASCIGGLVALFGIIGVLVKYDGTAIPNWPYGITINSVLSWIVLVFNALMLGTIATCFGQMAWVNFSMAPDKPLSDINSYHWASRGAIGCIVFIWESGMRNWASLGALATILAVGVSPLVQQMATVQNNAVPVSLPAYVGRAQTYFESEEVPGQPFSQPPDGMLGAIYGFLLASPGSSSSDADNRSTASHPSIPVTCPSGYCDFSPFRSLAVCSECSDISNALTSHCESGACTPEKTMCNYLLPNGMQVNISDYIRLPGTFFQANVSYTEMAPHGGLWSNDRSMILNLTEIRIPSLTNITDLTNALATQCALYWCVNTYSATVRNHTLFETLVDSWHDSNPQHTIIAPGESRIDFQPPTKDNLTQSKFTLYAETSLGIQSWLRNKMETGNIPESECLNGGRPAMSSPLRPPTEFLRPMLRSRLNDVFQNLAAAMTTRVRQLDWSAQNEKPSARFGPLEGVGVANGTSFAMETQIKVQWAWIVLPSLLFVLTALFLGITMLETKQKGLRAWKSSPTAAICSGLDENTQQQVRAAEDPVEMEALAADIQVHLQKGKTDTTGSSWRLKASQSSAQY</sequence>
<dbReference type="Pfam" id="PF11374">
    <property type="entry name" value="DUF3176"/>
    <property type="match status" value="1"/>
</dbReference>
<evidence type="ECO:0000256" key="2">
    <source>
        <dbReference type="SAM" id="Phobius"/>
    </source>
</evidence>
<feature type="transmembrane region" description="Helical" evidence="2">
    <location>
        <begin position="546"/>
        <end position="568"/>
    </location>
</feature>
<name>A0ABR4HG92_9EURO</name>
<dbReference type="InterPro" id="IPR021514">
    <property type="entry name" value="DUF3176"/>
</dbReference>
<keyword evidence="4" id="KW-1185">Reference proteome</keyword>
<keyword evidence="2" id="KW-0812">Transmembrane</keyword>
<evidence type="ECO:0000313" key="3">
    <source>
        <dbReference type="EMBL" id="KAL2814508.1"/>
    </source>
</evidence>